<gene>
    <name evidence="1" type="ORF">E2C01_008581</name>
</gene>
<comment type="caution">
    <text evidence="1">The sequence shown here is derived from an EMBL/GenBank/DDBJ whole genome shotgun (WGS) entry which is preliminary data.</text>
</comment>
<organism evidence="1 2">
    <name type="scientific">Portunus trituberculatus</name>
    <name type="common">Swimming crab</name>
    <name type="synonym">Neptunus trituberculatus</name>
    <dbReference type="NCBI Taxonomy" id="210409"/>
    <lineage>
        <taxon>Eukaryota</taxon>
        <taxon>Metazoa</taxon>
        <taxon>Ecdysozoa</taxon>
        <taxon>Arthropoda</taxon>
        <taxon>Crustacea</taxon>
        <taxon>Multicrustacea</taxon>
        <taxon>Malacostraca</taxon>
        <taxon>Eumalacostraca</taxon>
        <taxon>Eucarida</taxon>
        <taxon>Decapoda</taxon>
        <taxon>Pleocyemata</taxon>
        <taxon>Brachyura</taxon>
        <taxon>Eubrachyura</taxon>
        <taxon>Portunoidea</taxon>
        <taxon>Portunidae</taxon>
        <taxon>Portuninae</taxon>
        <taxon>Portunus</taxon>
    </lineage>
</organism>
<dbReference type="Proteomes" id="UP000324222">
    <property type="component" value="Unassembled WGS sequence"/>
</dbReference>
<proteinExistence type="predicted"/>
<evidence type="ECO:0000313" key="2">
    <source>
        <dbReference type="Proteomes" id="UP000324222"/>
    </source>
</evidence>
<accession>A0A5B7D2R9</accession>
<dbReference type="EMBL" id="VSRR010000454">
    <property type="protein sequence ID" value="MPC15778.1"/>
    <property type="molecule type" value="Genomic_DNA"/>
</dbReference>
<name>A0A5B7D2R9_PORTR</name>
<keyword evidence="2" id="KW-1185">Reference proteome</keyword>
<evidence type="ECO:0000313" key="1">
    <source>
        <dbReference type="EMBL" id="MPC15778.1"/>
    </source>
</evidence>
<reference evidence="1 2" key="1">
    <citation type="submission" date="2019-05" db="EMBL/GenBank/DDBJ databases">
        <title>Another draft genome of Portunus trituberculatus and its Hox gene families provides insights of decapod evolution.</title>
        <authorList>
            <person name="Jeong J.-H."/>
            <person name="Song I."/>
            <person name="Kim S."/>
            <person name="Choi T."/>
            <person name="Kim D."/>
            <person name="Ryu S."/>
            <person name="Kim W."/>
        </authorList>
    </citation>
    <scope>NUCLEOTIDE SEQUENCE [LARGE SCALE GENOMIC DNA]</scope>
    <source>
        <tissue evidence="1">Muscle</tissue>
    </source>
</reference>
<dbReference type="AlphaFoldDB" id="A0A5B7D2R9"/>
<sequence>MSGDAGDGSPAGGVEVKDFQNRINVFQRQDKQQGDGVAGAWVYWSLTPHARPPEERLAFVTCLRGQVAGGEWREAEDQEVTCTAEPLCRGVKQ</sequence>
<protein>
    <submittedName>
        <fullName evidence="1">Uncharacterized protein</fullName>
    </submittedName>
</protein>